<evidence type="ECO:0000313" key="4">
    <source>
        <dbReference type="EMBL" id="GJQ12603.1"/>
    </source>
</evidence>
<feature type="repeat" description="RCC1" evidence="2">
    <location>
        <begin position="218"/>
        <end position="270"/>
    </location>
</feature>
<name>A0A9C7PXK0_9RHOD</name>
<evidence type="ECO:0000256" key="2">
    <source>
        <dbReference type="PROSITE-ProRule" id="PRU00235"/>
    </source>
</evidence>
<sequence>MSRKEYRAYSTLYTWGRAKNYRLGRRGTRDDSCQPEPIKVFDNCTIQQVACGGGHTLVLLDNGSLYSFGYNQYGQLGNGTKVDSPLDASRDISNLSTKLTAVACGRYHSAALDVNGAVFTWGGGKNGRLGHNDEQTRTIPCRVTRLPRAHKIFCGYHITAAITDDGLYTWGWGEHGQLGQGSLEDSYGPRKVFFGSDNLVIAQLACGDRHCLVRAENGDVYTWGSNEYGQLGIGQYNEICSSPVLLTSLSGMMVTFVAAGDRHSAAVTNTGSLFTWGCGSEGQCGHGDYNDCDMPSLVESLVGVFIIKVFCGHNFTVALSKEHEIYCFGNSSYGQLGDGSKSSCCIPRKLLYSIPGPIDITCGHFHCTLWTTVEEQDERNDIEIRARTESVDSCTTSCSTGIPDEQQRKLEEKISSLNAKLMHMVSLNERVISESLLRLQEELNKDGRETLEGILCD</sequence>
<evidence type="ECO:0000313" key="5">
    <source>
        <dbReference type="Proteomes" id="UP001061958"/>
    </source>
</evidence>
<dbReference type="PANTHER" id="PTHR22870:SF408">
    <property type="entry name" value="OS09G0560450 PROTEIN"/>
    <property type="match status" value="1"/>
</dbReference>
<reference evidence="4" key="2">
    <citation type="submission" date="2022-01" db="EMBL/GenBank/DDBJ databases">
        <authorList>
            <person name="Hirooka S."/>
            <person name="Miyagishima S.Y."/>
        </authorList>
    </citation>
    <scope>NUCLEOTIDE SEQUENCE</scope>
    <source>
        <strain evidence="4">NBRC 102759</strain>
    </source>
</reference>
<dbReference type="InterPro" id="IPR058923">
    <property type="entry name" value="RCC1-like_dom"/>
</dbReference>
<dbReference type="Pfam" id="PF25390">
    <property type="entry name" value="WD40_RLD"/>
    <property type="match status" value="1"/>
</dbReference>
<evidence type="ECO:0000259" key="3">
    <source>
        <dbReference type="Pfam" id="PF25390"/>
    </source>
</evidence>
<dbReference type="PROSITE" id="PS50012">
    <property type="entry name" value="RCC1_3"/>
    <property type="match status" value="6"/>
</dbReference>
<dbReference type="PRINTS" id="PR00633">
    <property type="entry name" value="RCCNDNSATION"/>
</dbReference>
<dbReference type="Gene3D" id="2.130.10.30">
    <property type="entry name" value="Regulator of chromosome condensation 1/beta-lactamase-inhibitor protein II"/>
    <property type="match status" value="2"/>
</dbReference>
<feature type="repeat" description="RCC1" evidence="2">
    <location>
        <begin position="271"/>
        <end position="322"/>
    </location>
</feature>
<dbReference type="OrthoDB" id="8068875at2759"/>
<reference evidence="4" key="1">
    <citation type="journal article" date="2022" name="Proc. Natl. Acad. Sci. U.S.A.">
        <title>Life cycle and functional genomics of the unicellular red alga Galdieria for elucidating algal and plant evolution and industrial use.</title>
        <authorList>
            <person name="Hirooka S."/>
            <person name="Itabashi T."/>
            <person name="Ichinose T.M."/>
            <person name="Onuma R."/>
            <person name="Fujiwara T."/>
            <person name="Yamashita S."/>
            <person name="Jong L.W."/>
            <person name="Tomita R."/>
            <person name="Iwane A.H."/>
            <person name="Miyagishima S.Y."/>
        </authorList>
    </citation>
    <scope>NUCLEOTIDE SEQUENCE</scope>
    <source>
        <strain evidence="4">NBRC 102759</strain>
    </source>
</reference>
<organism evidence="4 5">
    <name type="scientific">Galdieria partita</name>
    <dbReference type="NCBI Taxonomy" id="83374"/>
    <lineage>
        <taxon>Eukaryota</taxon>
        <taxon>Rhodophyta</taxon>
        <taxon>Bangiophyceae</taxon>
        <taxon>Galdieriales</taxon>
        <taxon>Galdieriaceae</taxon>
        <taxon>Galdieria</taxon>
    </lineage>
</organism>
<protein>
    <recommendedName>
        <fullName evidence="3">RCC1-like domain-containing protein</fullName>
    </recommendedName>
</protein>
<comment type="caution">
    <text evidence="4">The sequence shown here is derived from an EMBL/GenBank/DDBJ whole genome shotgun (WGS) entry which is preliminary data.</text>
</comment>
<feature type="repeat" description="RCC1" evidence="2">
    <location>
        <begin position="165"/>
        <end position="217"/>
    </location>
</feature>
<dbReference type="InterPro" id="IPR051210">
    <property type="entry name" value="Ub_ligase/GEF_domain"/>
</dbReference>
<feature type="repeat" description="RCC1" evidence="2">
    <location>
        <begin position="63"/>
        <end position="115"/>
    </location>
</feature>
<feature type="domain" description="RCC1-like" evidence="3">
    <location>
        <begin position="12"/>
        <end position="368"/>
    </location>
</feature>
<feature type="repeat" description="RCC1" evidence="2">
    <location>
        <begin position="10"/>
        <end position="62"/>
    </location>
</feature>
<proteinExistence type="predicted"/>
<keyword evidence="1" id="KW-0677">Repeat</keyword>
<dbReference type="AlphaFoldDB" id="A0A9C7PXK0"/>
<feature type="repeat" description="RCC1" evidence="2">
    <location>
        <begin position="116"/>
        <end position="165"/>
    </location>
</feature>
<gene>
    <name evidence="4" type="ORF">GpartN1_g4394.t1</name>
</gene>
<dbReference type="PANTHER" id="PTHR22870">
    <property type="entry name" value="REGULATOR OF CHROMOSOME CONDENSATION"/>
    <property type="match status" value="1"/>
</dbReference>
<dbReference type="EMBL" id="BQMJ01000035">
    <property type="protein sequence ID" value="GJQ12603.1"/>
    <property type="molecule type" value="Genomic_DNA"/>
</dbReference>
<accession>A0A9C7PXK0</accession>
<dbReference type="Proteomes" id="UP001061958">
    <property type="component" value="Unassembled WGS sequence"/>
</dbReference>
<dbReference type="SUPFAM" id="SSF50985">
    <property type="entry name" value="RCC1/BLIP-II"/>
    <property type="match status" value="2"/>
</dbReference>
<dbReference type="PROSITE" id="PS00626">
    <property type="entry name" value="RCC1_2"/>
    <property type="match status" value="3"/>
</dbReference>
<dbReference type="InterPro" id="IPR009091">
    <property type="entry name" value="RCC1/BLIP-II"/>
</dbReference>
<dbReference type="InterPro" id="IPR000408">
    <property type="entry name" value="Reg_chr_condens"/>
</dbReference>
<evidence type="ECO:0000256" key="1">
    <source>
        <dbReference type="ARBA" id="ARBA00022737"/>
    </source>
</evidence>
<keyword evidence="5" id="KW-1185">Reference proteome</keyword>